<proteinExistence type="predicted"/>
<dbReference type="AlphaFoldDB" id="A0A4S9X3J8"/>
<accession>A0A4S9X3J8</accession>
<feature type="transmembrane region" description="Helical" evidence="5">
    <location>
        <begin position="149"/>
        <end position="167"/>
    </location>
</feature>
<keyword evidence="2 5" id="KW-0812">Transmembrane</keyword>
<dbReference type="EMBL" id="QZBT01000267">
    <property type="protein sequence ID" value="THZ73027.1"/>
    <property type="molecule type" value="Genomic_DNA"/>
</dbReference>
<evidence type="ECO:0000313" key="8">
    <source>
        <dbReference type="Proteomes" id="UP000310039"/>
    </source>
</evidence>
<comment type="subcellular location">
    <subcellularLocation>
        <location evidence="1">Membrane</location>
        <topology evidence="1">Multi-pass membrane protein</topology>
    </subcellularLocation>
</comment>
<dbReference type="PROSITE" id="PS50850">
    <property type="entry name" value="MFS"/>
    <property type="match status" value="1"/>
</dbReference>
<feature type="transmembrane region" description="Helical" evidence="5">
    <location>
        <begin position="207"/>
        <end position="231"/>
    </location>
</feature>
<dbReference type="InterPro" id="IPR036259">
    <property type="entry name" value="MFS_trans_sf"/>
</dbReference>
<sequence>MSSRSIDIEFAHISEPYMDRVRTLGSVRLTIEGTNERILYPKSSTVPNDPLNWSKAYKIYLMSLTSMALILSNFMAAGPFIAIVELTIDIFHAYPPSPLIPGSFAPASIARFSSSISKAAYLFSATALLQGISNLFWVPVALKYGRRKVYVLSFLLFGVTTIWASRANSFGNLLAARLVMGWFAGTAECVAPLTVADLFFLHERGTYMAIFAAALAAGAPLGSIVGGLFTLSTDWRALYYLGTGLIFAFTILAFFTMPETAFVRVQEVHELTLVRQSSKDIEKPFSALQVERLPLEPSVEIRDIPKKTFRQNLAFVTPPQTNESFWKISIRPVLLLVLPPVIWATVSIGLVVGIVVVLSVSLANDFHTIYHFETWQSGLCWIAVIISTAIGIPVCGKLTDVTGDFFTIRNGGIREPEHRLPFSILPALFLPGGLLMYGFGLYRGYHWAVPVVGLGLISVGIVGGTTGPMAYIVDAYRPIAGECVVSIMAFKSAFAFLIAFYTNSWLTSDGPAVVFGTLAGIIFVWFALALPLYIWGKQLRQKSLDWKFVRLIQWDLDRETGERGGFGELL</sequence>
<dbReference type="Proteomes" id="UP000310039">
    <property type="component" value="Unassembled WGS sequence"/>
</dbReference>
<name>A0A4S9X3J8_AURPU</name>
<feature type="transmembrane region" description="Helical" evidence="5">
    <location>
        <begin position="479"/>
        <end position="501"/>
    </location>
</feature>
<reference evidence="7 8" key="1">
    <citation type="submission" date="2018-10" db="EMBL/GenBank/DDBJ databases">
        <title>Fifty Aureobasidium pullulans genomes reveal a recombining polyextremotolerant generalist.</title>
        <authorList>
            <person name="Gostincar C."/>
            <person name="Turk M."/>
            <person name="Zajc J."/>
            <person name="Gunde-Cimerman N."/>
        </authorList>
    </citation>
    <scope>NUCLEOTIDE SEQUENCE [LARGE SCALE GENOMIC DNA]</scope>
    <source>
        <strain evidence="7 8">EXF-3403</strain>
    </source>
</reference>
<dbReference type="GO" id="GO:0005886">
    <property type="term" value="C:plasma membrane"/>
    <property type="evidence" value="ECO:0007669"/>
    <property type="project" value="TreeGrafter"/>
</dbReference>
<dbReference type="SUPFAM" id="SSF103473">
    <property type="entry name" value="MFS general substrate transporter"/>
    <property type="match status" value="1"/>
</dbReference>
<dbReference type="PANTHER" id="PTHR23502">
    <property type="entry name" value="MAJOR FACILITATOR SUPERFAMILY"/>
    <property type="match status" value="1"/>
</dbReference>
<keyword evidence="4 5" id="KW-0472">Membrane</keyword>
<gene>
    <name evidence="7" type="ORF">D6C84_09811</name>
</gene>
<evidence type="ECO:0000256" key="5">
    <source>
        <dbReference type="SAM" id="Phobius"/>
    </source>
</evidence>
<feature type="transmembrane region" description="Helical" evidence="5">
    <location>
        <begin position="445"/>
        <end position="467"/>
    </location>
</feature>
<protein>
    <submittedName>
        <fullName evidence="7">MFS general substrate transporter</fullName>
    </submittedName>
</protein>
<feature type="transmembrane region" description="Helical" evidence="5">
    <location>
        <begin position="513"/>
        <end position="535"/>
    </location>
</feature>
<dbReference type="PANTHER" id="PTHR23502:SF34">
    <property type="entry name" value="PROTEIN HOL1"/>
    <property type="match status" value="1"/>
</dbReference>
<dbReference type="InterPro" id="IPR020846">
    <property type="entry name" value="MFS_dom"/>
</dbReference>
<evidence type="ECO:0000259" key="6">
    <source>
        <dbReference type="PROSITE" id="PS50850"/>
    </source>
</evidence>
<feature type="transmembrane region" description="Helical" evidence="5">
    <location>
        <begin position="120"/>
        <end position="142"/>
    </location>
</feature>
<dbReference type="GO" id="GO:0022857">
    <property type="term" value="F:transmembrane transporter activity"/>
    <property type="evidence" value="ECO:0007669"/>
    <property type="project" value="InterPro"/>
</dbReference>
<feature type="transmembrane region" description="Helical" evidence="5">
    <location>
        <begin position="179"/>
        <end position="200"/>
    </location>
</feature>
<evidence type="ECO:0000256" key="1">
    <source>
        <dbReference type="ARBA" id="ARBA00004141"/>
    </source>
</evidence>
<evidence type="ECO:0000256" key="4">
    <source>
        <dbReference type="ARBA" id="ARBA00023136"/>
    </source>
</evidence>
<evidence type="ECO:0000256" key="2">
    <source>
        <dbReference type="ARBA" id="ARBA00022692"/>
    </source>
</evidence>
<organism evidence="7 8">
    <name type="scientific">Aureobasidium pullulans</name>
    <name type="common">Black yeast</name>
    <name type="synonym">Pullularia pullulans</name>
    <dbReference type="NCBI Taxonomy" id="5580"/>
    <lineage>
        <taxon>Eukaryota</taxon>
        <taxon>Fungi</taxon>
        <taxon>Dikarya</taxon>
        <taxon>Ascomycota</taxon>
        <taxon>Pezizomycotina</taxon>
        <taxon>Dothideomycetes</taxon>
        <taxon>Dothideomycetidae</taxon>
        <taxon>Dothideales</taxon>
        <taxon>Saccotheciaceae</taxon>
        <taxon>Aureobasidium</taxon>
    </lineage>
</organism>
<feature type="transmembrane region" description="Helical" evidence="5">
    <location>
        <begin position="237"/>
        <end position="255"/>
    </location>
</feature>
<evidence type="ECO:0000256" key="3">
    <source>
        <dbReference type="ARBA" id="ARBA00022989"/>
    </source>
</evidence>
<feature type="transmembrane region" description="Helical" evidence="5">
    <location>
        <begin position="59"/>
        <end position="84"/>
    </location>
</feature>
<feature type="transmembrane region" description="Helical" evidence="5">
    <location>
        <begin position="375"/>
        <end position="399"/>
    </location>
</feature>
<comment type="caution">
    <text evidence="7">The sequence shown here is derived from an EMBL/GenBank/DDBJ whole genome shotgun (WGS) entry which is preliminary data.</text>
</comment>
<dbReference type="Gene3D" id="1.20.1250.20">
    <property type="entry name" value="MFS general substrate transporter like domains"/>
    <property type="match status" value="1"/>
</dbReference>
<feature type="domain" description="Major facilitator superfamily (MFS) profile" evidence="6">
    <location>
        <begin position="65"/>
        <end position="570"/>
    </location>
</feature>
<feature type="transmembrane region" description="Helical" evidence="5">
    <location>
        <begin position="420"/>
        <end position="439"/>
    </location>
</feature>
<dbReference type="Pfam" id="PF07690">
    <property type="entry name" value="MFS_1"/>
    <property type="match status" value="1"/>
</dbReference>
<keyword evidence="3 5" id="KW-1133">Transmembrane helix</keyword>
<dbReference type="InterPro" id="IPR011701">
    <property type="entry name" value="MFS"/>
</dbReference>
<feature type="transmembrane region" description="Helical" evidence="5">
    <location>
        <begin position="333"/>
        <end position="363"/>
    </location>
</feature>
<evidence type="ECO:0000313" key="7">
    <source>
        <dbReference type="EMBL" id="THZ73027.1"/>
    </source>
</evidence>